<dbReference type="Proteomes" id="UP000326659">
    <property type="component" value="Chromosome"/>
</dbReference>
<protein>
    <submittedName>
        <fullName evidence="15">C-type cytochrome</fullName>
    </submittedName>
</protein>
<dbReference type="GO" id="GO:0020037">
    <property type="term" value="F:heme binding"/>
    <property type="evidence" value="ECO:0007669"/>
    <property type="project" value="InterPro"/>
</dbReference>
<evidence type="ECO:0000256" key="11">
    <source>
        <dbReference type="PIRSR" id="PIRSR000018-50"/>
    </source>
</evidence>
<evidence type="ECO:0000256" key="13">
    <source>
        <dbReference type="SAM" id="MobiDB-lite"/>
    </source>
</evidence>
<feature type="binding site" description="covalent" evidence="11">
    <location>
        <position position="211"/>
    </location>
    <ligand>
        <name>heme c</name>
        <dbReference type="ChEBI" id="CHEBI:61717"/>
        <label>2</label>
    </ligand>
</feature>
<dbReference type="PANTHER" id="PTHR35008">
    <property type="entry name" value="BLL4482 PROTEIN-RELATED"/>
    <property type="match status" value="1"/>
</dbReference>
<organism evidence="15 16">
    <name type="scientific">Pseudomonas denitrificans</name>
    <dbReference type="NCBI Taxonomy" id="43306"/>
    <lineage>
        <taxon>Bacteria</taxon>
        <taxon>Pseudomonadati</taxon>
        <taxon>Pseudomonadota</taxon>
        <taxon>Gammaproteobacteria</taxon>
        <taxon>Pseudomonadales</taxon>
        <taxon>Pseudomonadaceae</taxon>
        <taxon>Halopseudomonas</taxon>
    </lineage>
</organism>
<evidence type="ECO:0000256" key="10">
    <source>
        <dbReference type="ARBA" id="ARBA00023136"/>
    </source>
</evidence>
<dbReference type="GO" id="GO:0005886">
    <property type="term" value="C:plasma membrane"/>
    <property type="evidence" value="ECO:0007669"/>
    <property type="project" value="UniProtKB-SubCell"/>
</dbReference>
<dbReference type="GO" id="GO:0009055">
    <property type="term" value="F:electron transfer activity"/>
    <property type="evidence" value="ECO:0007669"/>
    <property type="project" value="InterPro"/>
</dbReference>
<keyword evidence="6" id="KW-0732">Signal</keyword>
<dbReference type="InterPro" id="IPR014353">
    <property type="entry name" value="Membr-bd_ADH_cyt_c"/>
</dbReference>
<evidence type="ECO:0000256" key="2">
    <source>
        <dbReference type="ARBA" id="ARBA00022448"/>
    </source>
</evidence>
<feature type="domain" description="Cytochrome c" evidence="14">
    <location>
        <begin position="315"/>
        <end position="405"/>
    </location>
</feature>
<dbReference type="InterPro" id="IPR036909">
    <property type="entry name" value="Cyt_c-like_dom_sf"/>
</dbReference>
<dbReference type="PANTHER" id="PTHR35008:SF8">
    <property type="entry name" value="ALCOHOL DEHYDROGENASE CYTOCHROME C SUBUNIT"/>
    <property type="match status" value="1"/>
</dbReference>
<evidence type="ECO:0000256" key="5">
    <source>
        <dbReference type="ARBA" id="ARBA00022723"/>
    </source>
</evidence>
<dbReference type="OrthoDB" id="9811281at2"/>
<keyword evidence="7" id="KW-0677">Repeat</keyword>
<evidence type="ECO:0000313" key="15">
    <source>
        <dbReference type="EMBL" id="QEY71474.1"/>
    </source>
</evidence>
<feature type="binding site" description="axial binding residue" evidence="12">
    <location>
        <position position="67"/>
    </location>
    <ligand>
        <name>heme c</name>
        <dbReference type="ChEBI" id="CHEBI:61717"/>
        <label>1</label>
    </ligand>
    <ligandPart>
        <name>Fe</name>
        <dbReference type="ChEBI" id="CHEBI:18248"/>
    </ligandPart>
</feature>
<evidence type="ECO:0000259" key="14">
    <source>
        <dbReference type="PROSITE" id="PS51007"/>
    </source>
</evidence>
<dbReference type="KEGG" id="pden:F1C79_07445"/>
<keyword evidence="3" id="KW-1003">Cell membrane</keyword>
<feature type="domain" description="Cytochrome c" evidence="14">
    <location>
        <begin position="193"/>
        <end position="300"/>
    </location>
</feature>
<feature type="binding site" description="covalent" evidence="11">
    <location>
        <position position="63"/>
    </location>
    <ligand>
        <name>heme c</name>
        <dbReference type="ChEBI" id="CHEBI:61717"/>
        <label>1</label>
    </ligand>
</feature>
<dbReference type="PROSITE" id="PS51007">
    <property type="entry name" value="CYTC"/>
    <property type="match status" value="3"/>
</dbReference>
<proteinExistence type="predicted"/>
<feature type="binding site" description="axial binding residue" evidence="12">
    <location>
        <position position="332"/>
    </location>
    <ligand>
        <name>heme c</name>
        <dbReference type="ChEBI" id="CHEBI:61717"/>
        <label>3</label>
    </ligand>
    <ligandPart>
        <name>Fe</name>
        <dbReference type="ChEBI" id="CHEBI:18248"/>
    </ligandPart>
</feature>
<feature type="binding site" description="covalent" evidence="11">
    <location>
        <position position="331"/>
    </location>
    <ligand>
        <name>heme c</name>
        <dbReference type="ChEBI" id="CHEBI:61717"/>
        <label>3</label>
    </ligand>
</feature>
<keyword evidence="2" id="KW-0813">Transport</keyword>
<dbReference type="Pfam" id="PF00034">
    <property type="entry name" value="Cytochrom_C"/>
    <property type="match status" value="3"/>
</dbReference>
<name>A0A9X7MY49_PSEDE</name>
<dbReference type="AlphaFoldDB" id="A0A9X7MY49"/>
<feature type="binding site" description="covalent" evidence="11">
    <location>
        <position position="208"/>
    </location>
    <ligand>
        <name>heme c</name>
        <dbReference type="ChEBI" id="CHEBI:61717"/>
        <label>2</label>
    </ligand>
</feature>
<feature type="domain" description="Cytochrome c" evidence="14">
    <location>
        <begin position="49"/>
        <end position="151"/>
    </location>
</feature>
<sequence length="432" mass="46620">MKTTTKRALSILAVTALLVGLGYAGAVAYDLQQRYPQNRRSLAASALKTQLERGRYIADLADCVACHSAPGGQPFAGGYRMETPFGPLLSSNITSDPQTGIGGWTQEQFDRAVRHGKGSHGYLYPAMPYTAYGRLTDQDLADLWQYIRTLPPVSNAVVENQLPFPFDQRWLLAGWNLLFFRATPFEPDPRRSDAFNRGDYLVNGPGHCTVCHTAVNFLGGDREDSLQGAVLAGWHAPDLTGNLHTGLGHWTTDDIVLYLKTGTNRLSVASGPMTEAIENSTQYLTEEDLAAIAEYLKTLPASVKPRAEQLSSVAPAMVSGKRIYDSQCSACHVSDGSGVRQMIPTLAGNPVVNARDPASLLRMLLNGSDGPRTAGNPTGAGMPAFDWRLADDQVAAVLTYIRNTWGNAAPGVDARQAEQSRQETGARPWAGG</sequence>
<evidence type="ECO:0000256" key="7">
    <source>
        <dbReference type="ARBA" id="ARBA00022737"/>
    </source>
</evidence>
<dbReference type="InterPro" id="IPR051459">
    <property type="entry name" value="Cytochrome_c-type_DH"/>
</dbReference>
<accession>A0A9X7MY49</accession>
<dbReference type="Gene3D" id="1.10.760.10">
    <property type="entry name" value="Cytochrome c-like domain"/>
    <property type="match status" value="3"/>
</dbReference>
<dbReference type="InterPro" id="IPR008168">
    <property type="entry name" value="Cyt_C_IC"/>
</dbReference>
<evidence type="ECO:0000256" key="9">
    <source>
        <dbReference type="ARBA" id="ARBA00023004"/>
    </source>
</evidence>
<reference evidence="15 16" key="1">
    <citation type="submission" date="2019-09" db="EMBL/GenBank/DDBJ databases">
        <title>Prosopis cineraria nodule microbiome.</title>
        <authorList>
            <person name="Chaluvadi S.R."/>
            <person name="Ali R."/>
            <person name="Wang X."/>
        </authorList>
    </citation>
    <scope>NUCLEOTIDE SEQUENCE [LARGE SCALE GENOMIC DNA]</scope>
    <source>
        <strain evidence="15 16">BG1</strain>
    </source>
</reference>
<evidence type="ECO:0000256" key="6">
    <source>
        <dbReference type="ARBA" id="ARBA00022729"/>
    </source>
</evidence>
<dbReference type="InterPro" id="IPR009056">
    <property type="entry name" value="Cyt_c-like_dom"/>
</dbReference>
<evidence type="ECO:0000256" key="12">
    <source>
        <dbReference type="PIRSR" id="PIRSR000018-51"/>
    </source>
</evidence>
<dbReference type="PRINTS" id="PR00605">
    <property type="entry name" value="CYTCHROMECIC"/>
</dbReference>
<gene>
    <name evidence="15" type="ORF">F1C79_07445</name>
</gene>
<keyword evidence="5 12" id="KW-0479">Metal-binding</keyword>
<keyword evidence="4 11" id="KW-0349">Heme</keyword>
<dbReference type="PIRSF" id="PIRSF000018">
    <property type="entry name" value="Mb_ADH_cyt_c"/>
    <property type="match status" value="1"/>
</dbReference>
<dbReference type="RefSeq" id="WP_151186951.1">
    <property type="nucleotide sequence ID" value="NZ_CP043626.1"/>
</dbReference>
<keyword evidence="9 12" id="KW-0408">Iron</keyword>
<feature type="binding site" description="covalent" evidence="11">
    <location>
        <position position="66"/>
    </location>
    <ligand>
        <name>heme c</name>
        <dbReference type="ChEBI" id="CHEBI:61717"/>
        <label>1</label>
    </ligand>
</feature>
<feature type="region of interest" description="Disordered" evidence="13">
    <location>
        <begin position="412"/>
        <end position="432"/>
    </location>
</feature>
<feature type="binding site" description="covalent" evidence="11">
    <location>
        <position position="328"/>
    </location>
    <ligand>
        <name>heme c</name>
        <dbReference type="ChEBI" id="CHEBI:61717"/>
        <label>3</label>
    </ligand>
</feature>
<dbReference type="GO" id="GO:0016614">
    <property type="term" value="F:oxidoreductase activity, acting on CH-OH group of donors"/>
    <property type="evidence" value="ECO:0007669"/>
    <property type="project" value="InterPro"/>
</dbReference>
<evidence type="ECO:0000256" key="8">
    <source>
        <dbReference type="ARBA" id="ARBA00022982"/>
    </source>
</evidence>
<evidence type="ECO:0000256" key="3">
    <source>
        <dbReference type="ARBA" id="ARBA00022475"/>
    </source>
</evidence>
<dbReference type="GO" id="GO:0005506">
    <property type="term" value="F:iron ion binding"/>
    <property type="evidence" value="ECO:0007669"/>
    <property type="project" value="InterPro"/>
</dbReference>
<comment type="cofactor">
    <cofactor evidence="11">
        <name>heme c</name>
        <dbReference type="ChEBI" id="CHEBI:61717"/>
    </cofactor>
    <text evidence="11">Binds 3 heme c groups covalently per subunit.</text>
</comment>
<keyword evidence="8" id="KW-0249">Electron transport</keyword>
<keyword evidence="16" id="KW-1185">Reference proteome</keyword>
<dbReference type="EMBL" id="CP043626">
    <property type="protein sequence ID" value="QEY71474.1"/>
    <property type="molecule type" value="Genomic_DNA"/>
</dbReference>
<evidence type="ECO:0000256" key="4">
    <source>
        <dbReference type="ARBA" id="ARBA00022617"/>
    </source>
</evidence>
<evidence type="ECO:0000313" key="16">
    <source>
        <dbReference type="Proteomes" id="UP000326659"/>
    </source>
</evidence>
<comment type="subcellular location">
    <subcellularLocation>
        <location evidence="1">Cell membrane</location>
    </subcellularLocation>
</comment>
<evidence type="ECO:0000256" key="1">
    <source>
        <dbReference type="ARBA" id="ARBA00004236"/>
    </source>
</evidence>
<keyword evidence="10" id="KW-0472">Membrane</keyword>
<feature type="binding site" description="axial binding residue" evidence="12">
    <location>
        <position position="212"/>
    </location>
    <ligand>
        <name>heme c</name>
        <dbReference type="ChEBI" id="CHEBI:61717"/>
        <label>2</label>
    </ligand>
    <ligandPart>
        <name>Fe</name>
        <dbReference type="ChEBI" id="CHEBI:18248"/>
    </ligandPart>
</feature>
<dbReference type="SUPFAM" id="SSF46626">
    <property type="entry name" value="Cytochrome c"/>
    <property type="match status" value="3"/>
</dbReference>